<dbReference type="Proteomes" id="UP001233999">
    <property type="component" value="Unassembled WGS sequence"/>
</dbReference>
<accession>A0AAD8EPN9</accession>
<comment type="caution">
    <text evidence="2">The sequence shown here is derived from an EMBL/GenBank/DDBJ whole genome shotgun (WGS) entry which is preliminary data.</text>
</comment>
<reference evidence="2" key="1">
    <citation type="journal article" date="2023" name="IScience">
        <title>Live-bearing cockroach genome reveals convergent evolutionary mechanisms linked to viviparity in insects and beyond.</title>
        <authorList>
            <person name="Fouks B."/>
            <person name="Harrison M.C."/>
            <person name="Mikhailova A.A."/>
            <person name="Marchal E."/>
            <person name="English S."/>
            <person name="Carruthers M."/>
            <person name="Jennings E.C."/>
            <person name="Chiamaka E.L."/>
            <person name="Frigard R.A."/>
            <person name="Pippel M."/>
            <person name="Attardo G.M."/>
            <person name="Benoit J.B."/>
            <person name="Bornberg-Bauer E."/>
            <person name="Tobe S.S."/>
        </authorList>
    </citation>
    <scope>NUCLEOTIDE SEQUENCE</scope>
    <source>
        <strain evidence="2">Stay&amp;Tobe</strain>
    </source>
</reference>
<evidence type="ECO:0000256" key="1">
    <source>
        <dbReference type="SAM" id="MobiDB-lite"/>
    </source>
</evidence>
<dbReference type="AlphaFoldDB" id="A0AAD8EPN9"/>
<evidence type="ECO:0000313" key="3">
    <source>
        <dbReference type="Proteomes" id="UP001233999"/>
    </source>
</evidence>
<organism evidence="2 3">
    <name type="scientific">Diploptera punctata</name>
    <name type="common">Pacific beetle cockroach</name>
    <dbReference type="NCBI Taxonomy" id="6984"/>
    <lineage>
        <taxon>Eukaryota</taxon>
        <taxon>Metazoa</taxon>
        <taxon>Ecdysozoa</taxon>
        <taxon>Arthropoda</taxon>
        <taxon>Hexapoda</taxon>
        <taxon>Insecta</taxon>
        <taxon>Pterygota</taxon>
        <taxon>Neoptera</taxon>
        <taxon>Polyneoptera</taxon>
        <taxon>Dictyoptera</taxon>
        <taxon>Blattodea</taxon>
        <taxon>Blaberoidea</taxon>
        <taxon>Blaberidae</taxon>
        <taxon>Diplopterinae</taxon>
        <taxon>Diploptera</taxon>
    </lineage>
</organism>
<keyword evidence="3" id="KW-1185">Reference proteome</keyword>
<feature type="non-terminal residue" evidence="2">
    <location>
        <position position="248"/>
    </location>
</feature>
<proteinExistence type="predicted"/>
<evidence type="ECO:0000313" key="2">
    <source>
        <dbReference type="EMBL" id="KAJ9597449.1"/>
    </source>
</evidence>
<feature type="non-terminal residue" evidence="2">
    <location>
        <position position="1"/>
    </location>
</feature>
<gene>
    <name evidence="2" type="ORF">L9F63_011670</name>
</gene>
<dbReference type="EMBL" id="JASPKZ010001607">
    <property type="protein sequence ID" value="KAJ9597449.1"/>
    <property type="molecule type" value="Genomic_DNA"/>
</dbReference>
<name>A0AAD8EPN9_DIPPU</name>
<sequence>LSYRTSAKAASHHIPRGPDQRPATTSRIFLFNINLVQVLRSYQLPFPSVIVLPGPNFPLGSWKQILSLSANRTSIDIATSIVKLIVELTLITVPYRTNFDFFCRDLLIDVSNNRLSSLNQLFFVILIFSCLEHSDTWQNRILALIEFHHYMPLDDLELQSFYINYRSLFVFNAFQWFEFIRKFPLTIFLYSPKIVVGDFKSPPWSNVLGPSLWHSRQRPYLPLRRPGFDSRWGRYHNLSEFIIRRYAY</sequence>
<feature type="region of interest" description="Disordered" evidence="1">
    <location>
        <begin position="1"/>
        <end position="21"/>
    </location>
</feature>
<protein>
    <submittedName>
        <fullName evidence="2">Uncharacterized protein</fullName>
    </submittedName>
</protein>
<reference evidence="2" key="2">
    <citation type="submission" date="2023-05" db="EMBL/GenBank/DDBJ databases">
        <authorList>
            <person name="Fouks B."/>
        </authorList>
    </citation>
    <scope>NUCLEOTIDE SEQUENCE</scope>
    <source>
        <strain evidence="2">Stay&amp;Tobe</strain>
        <tissue evidence="2">Testes</tissue>
    </source>
</reference>